<dbReference type="OrthoDB" id="10636447at2759"/>
<evidence type="ECO:0000256" key="1">
    <source>
        <dbReference type="SAM" id="MobiDB-lite"/>
    </source>
</evidence>
<proteinExistence type="predicted"/>
<feature type="region of interest" description="Disordered" evidence="1">
    <location>
        <begin position="1"/>
        <end position="74"/>
    </location>
</feature>
<comment type="caution">
    <text evidence="2">The sequence shown here is derived from an EMBL/GenBank/DDBJ whole genome shotgun (WGS) entry which is preliminary data.</text>
</comment>
<protein>
    <submittedName>
        <fullName evidence="2">SOM1 protein</fullName>
    </submittedName>
</protein>
<dbReference type="EMBL" id="JFFI01001330">
    <property type="protein sequence ID" value="KXH60987.1"/>
    <property type="molecule type" value="Genomic_DNA"/>
</dbReference>
<accession>A0A135UKW8</accession>
<evidence type="ECO:0000313" key="3">
    <source>
        <dbReference type="Proteomes" id="UP000070121"/>
    </source>
</evidence>
<organism evidence="2 3">
    <name type="scientific">Colletotrichum salicis</name>
    <dbReference type="NCBI Taxonomy" id="1209931"/>
    <lineage>
        <taxon>Eukaryota</taxon>
        <taxon>Fungi</taxon>
        <taxon>Dikarya</taxon>
        <taxon>Ascomycota</taxon>
        <taxon>Pezizomycotina</taxon>
        <taxon>Sordariomycetes</taxon>
        <taxon>Hypocreomycetidae</taxon>
        <taxon>Glomerellales</taxon>
        <taxon>Glomerellaceae</taxon>
        <taxon>Colletotrichum</taxon>
        <taxon>Colletotrichum acutatum species complex</taxon>
    </lineage>
</organism>
<feature type="compositionally biased region" description="Polar residues" evidence="1">
    <location>
        <begin position="64"/>
        <end position="74"/>
    </location>
</feature>
<evidence type="ECO:0000313" key="2">
    <source>
        <dbReference type="EMBL" id="KXH60987.1"/>
    </source>
</evidence>
<dbReference type="STRING" id="1209931.A0A135UKW8"/>
<feature type="compositionally biased region" description="Polar residues" evidence="1">
    <location>
        <begin position="129"/>
        <end position="158"/>
    </location>
</feature>
<dbReference type="AlphaFoldDB" id="A0A135UKW8"/>
<sequence length="257" mass="28540">MGSLQKGRTSGKPKLGETRPELSIAALKQPPRNGSRTPLDPPTELHAERSPLAVERPGKHALEGTTNGALRQQQGGTVLGSVKIDRTISKDNTGGEAARLEYLLTKFGASRKPDMQRFHWPSKRRRLNETTGNPQQTETMPNERSQQSMTEQTSREQVAQAQQVLINNGINPASLSQQQFVTFSKLSPAVQVKTIATYAANLQQHQASQIPGTQAGDGSNHALQEFQMQTRLLAQQKMRRLMMSRQEQDNMSSLRHR</sequence>
<feature type="region of interest" description="Disordered" evidence="1">
    <location>
        <begin position="121"/>
        <end position="158"/>
    </location>
</feature>
<gene>
    <name evidence="2" type="ORF">CSAL01_06663</name>
</gene>
<name>A0A135UKW8_9PEZI</name>
<keyword evidence="3" id="KW-1185">Reference proteome</keyword>
<dbReference type="Proteomes" id="UP000070121">
    <property type="component" value="Unassembled WGS sequence"/>
</dbReference>
<reference evidence="2 3" key="1">
    <citation type="submission" date="2014-02" db="EMBL/GenBank/DDBJ databases">
        <title>The genome sequence of Colletotrichum salicis CBS 607.94.</title>
        <authorList>
            <person name="Baroncelli R."/>
            <person name="Thon M.R."/>
        </authorList>
    </citation>
    <scope>NUCLEOTIDE SEQUENCE [LARGE SCALE GENOMIC DNA]</scope>
    <source>
        <strain evidence="2 3">CBS 607.94</strain>
    </source>
</reference>